<keyword evidence="3" id="KW-0862">Zinc</keyword>
<keyword evidence="7" id="KW-1185">Reference proteome</keyword>
<dbReference type="Pfam" id="PF03193">
    <property type="entry name" value="RsgA_GTPase"/>
    <property type="match status" value="1"/>
</dbReference>
<protein>
    <recommendedName>
        <fullName evidence="3">Small ribosomal subunit biogenesis GTPase RsgA</fullName>
        <ecNumber evidence="3">3.6.1.-</ecNumber>
    </recommendedName>
</protein>
<comment type="function">
    <text evidence="3">One of several proteins that assist in the late maturation steps of the functional core of the 30S ribosomal subunit. Helps release RbfA from mature subunits. May play a role in the assembly of ribosomal proteins into the subunit. Circularly permuted GTPase that catalyzes slow GTP hydrolysis, GTPase activity is stimulated by the 30S ribosomal subunit.</text>
</comment>
<name>A0ABY6Q8E0_9GAMM</name>
<dbReference type="PROSITE" id="PS50936">
    <property type="entry name" value="ENGC_GTPASE"/>
    <property type="match status" value="1"/>
</dbReference>
<feature type="domain" description="CP-type G" evidence="5">
    <location>
        <begin position="74"/>
        <end position="230"/>
    </location>
</feature>
<keyword evidence="3" id="KW-0479">Metal-binding</keyword>
<keyword evidence="1 3" id="KW-0547">Nucleotide-binding</keyword>
<dbReference type="Gene3D" id="2.40.50.140">
    <property type="entry name" value="Nucleic acid-binding proteins"/>
    <property type="match status" value="1"/>
</dbReference>
<feature type="binding site" evidence="3">
    <location>
        <begin position="172"/>
        <end position="180"/>
    </location>
    <ligand>
        <name>GTP</name>
        <dbReference type="ChEBI" id="CHEBI:37565"/>
    </ligand>
</feature>
<evidence type="ECO:0000313" key="6">
    <source>
        <dbReference type="EMBL" id="UZP75557.1"/>
    </source>
</evidence>
<feature type="binding site" evidence="3">
    <location>
        <position position="261"/>
    </location>
    <ligand>
        <name>Zn(2+)</name>
        <dbReference type="ChEBI" id="CHEBI:29105"/>
    </ligand>
</feature>
<dbReference type="InterPro" id="IPR004881">
    <property type="entry name" value="Ribosome_biogen_GTPase_RsgA"/>
</dbReference>
<dbReference type="PROSITE" id="PS51721">
    <property type="entry name" value="G_CP"/>
    <property type="match status" value="1"/>
</dbReference>
<dbReference type="InterPro" id="IPR030378">
    <property type="entry name" value="G_CP_dom"/>
</dbReference>
<dbReference type="Gene3D" id="3.40.50.300">
    <property type="entry name" value="P-loop containing nucleotide triphosphate hydrolases"/>
    <property type="match status" value="1"/>
</dbReference>
<dbReference type="PANTHER" id="PTHR32120:SF11">
    <property type="entry name" value="SMALL RIBOSOMAL SUBUNIT BIOGENESIS GTPASE RSGA 1, MITOCHONDRIAL-RELATED"/>
    <property type="match status" value="1"/>
</dbReference>
<dbReference type="EC" id="3.6.1.-" evidence="3"/>
<keyword evidence="3" id="KW-0963">Cytoplasm</keyword>
<evidence type="ECO:0000259" key="4">
    <source>
        <dbReference type="PROSITE" id="PS50936"/>
    </source>
</evidence>
<dbReference type="SUPFAM" id="SSF52540">
    <property type="entry name" value="P-loop containing nucleoside triphosphate hydrolases"/>
    <property type="match status" value="1"/>
</dbReference>
<comment type="subcellular location">
    <subcellularLocation>
        <location evidence="3">Cytoplasm</location>
    </subcellularLocation>
</comment>
<evidence type="ECO:0000259" key="5">
    <source>
        <dbReference type="PROSITE" id="PS51721"/>
    </source>
</evidence>
<accession>A0ABY6Q8E0</accession>
<dbReference type="InterPro" id="IPR012340">
    <property type="entry name" value="NA-bd_OB-fold"/>
</dbReference>
<organism evidence="6 7">
    <name type="scientific">Candidatus Paraluminiphilus aquimaris</name>
    <dbReference type="NCBI Taxonomy" id="2518994"/>
    <lineage>
        <taxon>Bacteria</taxon>
        <taxon>Pseudomonadati</taxon>
        <taxon>Pseudomonadota</taxon>
        <taxon>Gammaproteobacteria</taxon>
        <taxon>Cellvibrionales</taxon>
        <taxon>Halieaceae</taxon>
        <taxon>Candidatus Paraluminiphilus</taxon>
    </lineage>
</organism>
<gene>
    <name evidence="3 6" type="primary">rsgA</name>
    <name evidence="6" type="ORF">E0F26_04330</name>
</gene>
<evidence type="ECO:0000256" key="2">
    <source>
        <dbReference type="ARBA" id="ARBA00023134"/>
    </source>
</evidence>
<keyword evidence="3" id="KW-0699">rRNA-binding</keyword>
<feature type="binding site" evidence="3">
    <location>
        <position position="259"/>
    </location>
    <ligand>
        <name>Zn(2+)</name>
        <dbReference type="ChEBI" id="CHEBI:29105"/>
    </ligand>
</feature>
<keyword evidence="3" id="KW-0694">RNA-binding</keyword>
<dbReference type="Proteomes" id="UP001317963">
    <property type="component" value="Chromosome"/>
</dbReference>
<dbReference type="NCBIfam" id="TIGR00157">
    <property type="entry name" value="ribosome small subunit-dependent GTPase A"/>
    <property type="match status" value="1"/>
</dbReference>
<reference evidence="6 7" key="1">
    <citation type="submission" date="2019-02" db="EMBL/GenBank/DDBJ databases">
        <title>Halieaceae_genomes.</title>
        <authorList>
            <person name="Li S.-H."/>
        </authorList>
    </citation>
    <scope>NUCLEOTIDE SEQUENCE [LARGE SCALE GENOMIC DNA]</scope>
    <source>
        <strain evidence="6 7">JH123</strain>
    </source>
</reference>
<keyword evidence="3" id="KW-0378">Hydrolase</keyword>
<keyword evidence="3" id="KW-0690">Ribosome biogenesis</keyword>
<feature type="binding site" evidence="3">
    <location>
        <position position="254"/>
    </location>
    <ligand>
        <name>Zn(2+)</name>
        <dbReference type="ChEBI" id="CHEBI:29105"/>
    </ligand>
</feature>
<feature type="binding site" evidence="3">
    <location>
        <position position="267"/>
    </location>
    <ligand>
        <name>Zn(2+)</name>
        <dbReference type="ChEBI" id="CHEBI:29105"/>
    </ligand>
</feature>
<sequence length="298" mass="32571">MSGEGEDSNGIIIARFSKAAIVMDENNDVHRCHLRPNLSHLVAGDRVLWQKNEQGGVVSTQLERQSEIKRPDVRGQLKAVAANVDLIVIVIAPEPEPFGNLIDRYLVAAYLAGIDTVIALNKSDLVATNKESRALLKRYETIGHTVIETGPDDQSTSALNDLLGDQTAVFVGQSGVGKSSMINRLIPDQELRVGALSESVLKGKHTTTTTEVFLRPEGGLIIDSPGIREFGLQHVAPEDVAPGFKEFHPYIDHCKYRDCRHLVEQGCAVLAALEAGSISKERYDSFVNIVKDIDTKSH</sequence>
<comment type="subunit">
    <text evidence="3">Monomer. Associates with 30S ribosomal subunit, binds 16S rRNA.</text>
</comment>
<dbReference type="PANTHER" id="PTHR32120">
    <property type="entry name" value="SMALL RIBOSOMAL SUBUNIT BIOGENESIS GTPASE RSGA"/>
    <property type="match status" value="1"/>
</dbReference>
<proteinExistence type="inferred from homology"/>
<feature type="binding site" evidence="3">
    <location>
        <begin position="121"/>
        <end position="124"/>
    </location>
    <ligand>
        <name>GTP</name>
        <dbReference type="ChEBI" id="CHEBI:37565"/>
    </ligand>
</feature>
<dbReference type="InterPro" id="IPR027417">
    <property type="entry name" value="P-loop_NTPase"/>
</dbReference>
<dbReference type="InterPro" id="IPR010914">
    <property type="entry name" value="RsgA_GTPase_dom"/>
</dbReference>
<feature type="domain" description="EngC GTPase" evidence="4">
    <location>
        <begin position="82"/>
        <end position="228"/>
    </location>
</feature>
<keyword evidence="2 3" id="KW-0342">GTP-binding</keyword>
<dbReference type="Gene3D" id="1.10.40.50">
    <property type="entry name" value="Probable gtpase engc, domain 3"/>
    <property type="match status" value="1"/>
</dbReference>
<comment type="similarity">
    <text evidence="3">Belongs to the TRAFAC class YlqF/YawG GTPase family. RsgA subfamily.</text>
</comment>
<dbReference type="CDD" id="cd01854">
    <property type="entry name" value="YjeQ_EngC"/>
    <property type="match status" value="1"/>
</dbReference>
<evidence type="ECO:0000256" key="1">
    <source>
        <dbReference type="ARBA" id="ARBA00022741"/>
    </source>
</evidence>
<comment type="cofactor">
    <cofactor evidence="3">
        <name>Zn(2+)</name>
        <dbReference type="ChEBI" id="CHEBI:29105"/>
    </cofactor>
    <text evidence="3">Binds 1 zinc ion per subunit.</text>
</comment>
<evidence type="ECO:0000256" key="3">
    <source>
        <dbReference type="HAMAP-Rule" id="MF_01820"/>
    </source>
</evidence>
<evidence type="ECO:0000313" key="7">
    <source>
        <dbReference type="Proteomes" id="UP001317963"/>
    </source>
</evidence>
<dbReference type="HAMAP" id="MF_01820">
    <property type="entry name" value="GTPase_RsgA"/>
    <property type="match status" value="1"/>
</dbReference>
<dbReference type="EMBL" id="CP036501">
    <property type="protein sequence ID" value="UZP75557.1"/>
    <property type="molecule type" value="Genomic_DNA"/>
</dbReference>